<organism evidence="2 3">
    <name type="scientific">Streptococcus massiliensis</name>
    <dbReference type="NCBI Taxonomy" id="313439"/>
    <lineage>
        <taxon>Bacteria</taxon>
        <taxon>Bacillati</taxon>
        <taxon>Bacillota</taxon>
        <taxon>Bacilli</taxon>
        <taxon>Lactobacillales</taxon>
        <taxon>Streptococcaceae</taxon>
        <taxon>Streptococcus</taxon>
    </lineage>
</organism>
<dbReference type="Pfam" id="PF06772">
    <property type="entry name" value="LtrA"/>
    <property type="match status" value="1"/>
</dbReference>
<dbReference type="OrthoDB" id="9798526at2"/>
<feature type="transmembrane region" description="Helical" evidence="1">
    <location>
        <begin position="71"/>
        <end position="88"/>
    </location>
</feature>
<evidence type="ECO:0000256" key="1">
    <source>
        <dbReference type="SAM" id="Phobius"/>
    </source>
</evidence>
<keyword evidence="1" id="KW-0472">Membrane</keyword>
<dbReference type="PANTHER" id="PTHR36840">
    <property type="entry name" value="BLL5714 PROTEIN"/>
    <property type="match status" value="1"/>
</dbReference>
<feature type="transmembrane region" description="Helical" evidence="1">
    <location>
        <begin position="131"/>
        <end position="152"/>
    </location>
</feature>
<keyword evidence="3" id="KW-1185">Reference proteome</keyword>
<feature type="transmembrane region" description="Helical" evidence="1">
    <location>
        <begin position="12"/>
        <end position="32"/>
    </location>
</feature>
<name>A0A380KVB5_9STRE</name>
<keyword evidence="1" id="KW-1133">Transmembrane helix</keyword>
<dbReference type="AlphaFoldDB" id="A0A380KVB5"/>
<dbReference type="Proteomes" id="UP000254634">
    <property type="component" value="Unassembled WGS sequence"/>
</dbReference>
<feature type="transmembrane region" description="Helical" evidence="1">
    <location>
        <begin position="100"/>
        <end position="119"/>
    </location>
</feature>
<gene>
    <name evidence="2" type="ORF">NCTC13765_00292</name>
</gene>
<evidence type="ECO:0000313" key="2">
    <source>
        <dbReference type="EMBL" id="SUN75852.1"/>
    </source>
</evidence>
<dbReference type="PANTHER" id="PTHR36840:SF1">
    <property type="entry name" value="BLL5714 PROTEIN"/>
    <property type="match status" value="1"/>
</dbReference>
<keyword evidence="1" id="KW-0812">Transmembrane</keyword>
<accession>A0A380KVB5</accession>
<protein>
    <submittedName>
        <fullName evidence="2">Low temperature requirement A</fullName>
    </submittedName>
</protein>
<dbReference type="EMBL" id="UHFR01000005">
    <property type="protein sequence ID" value="SUN75852.1"/>
    <property type="molecule type" value="Genomic_DNA"/>
</dbReference>
<evidence type="ECO:0000313" key="3">
    <source>
        <dbReference type="Proteomes" id="UP000254634"/>
    </source>
</evidence>
<reference evidence="2" key="1">
    <citation type="submission" date="2018-06" db="EMBL/GenBank/DDBJ databases">
        <authorList>
            <consortium name="Pathogen Informatics"/>
            <person name="Doyle S."/>
        </authorList>
    </citation>
    <scope>NUCLEOTIDE SEQUENCE [LARGE SCALE GENOMIC DNA]</scope>
    <source>
        <strain evidence="2">NCTC13765</strain>
    </source>
</reference>
<proteinExistence type="predicted"/>
<dbReference type="InterPro" id="IPR010640">
    <property type="entry name" value="Low_temperature_requirement_A"/>
</dbReference>
<feature type="transmembrane region" description="Helical" evidence="1">
    <location>
        <begin position="158"/>
        <end position="176"/>
    </location>
</feature>
<sequence>MPNITAKRVSNYELFYDLVFVLATSGLTGLLHNEHFTLQSLIIFISASVGILSIWYYETVYLNKFGERDRIDIYTIIAGMFVIGQMSVNMTSRPTQATLTLFQFLYALAYGIILLQFYLRGKKDGFNSDFLFHVKNLVAIVIFYLLTTVGAATNLLKIGNWAMFVTFVPLLIPFFLRNVDMTKSINFPHLLERC</sequence>
<feature type="transmembrane region" description="Helical" evidence="1">
    <location>
        <begin position="38"/>
        <end position="59"/>
    </location>
</feature>
<dbReference type="STRING" id="1123307.GCA_000380065_01689"/>